<organism evidence="2 3">
    <name type="scientific">Aquirufa regiilacus</name>
    <dbReference type="NCBI Taxonomy" id="3024868"/>
    <lineage>
        <taxon>Bacteria</taxon>
        <taxon>Pseudomonadati</taxon>
        <taxon>Bacteroidota</taxon>
        <taxon>Cytophagia</taxon>
        <taxon>Cytophagales</taxon>
        <taxon>Flectobacillaceae</taxon>
        <taxon>Aquirufa</taxon>
    </lineage>
</organism>
<dbReference type="PROSITE" id="PS51502">
    <property type="entry name" value="S_R_A_B_BARREL"/>
    <property type="match status" value="1"/>
</dbReference>
<dbReference type="EMBL" id="JAVNWW010000004">
    <property type="protein sequence ID" value="MDU0809207.1"/>
    <property type="molecule type" value="Genomic_DNA"/>
</dbReference>
<feature type="domain" description="Stress-response A/B barrel" evidence="1">
    <location>
        <begin position="24"/>
        <end position="116"/>
    </location>
</feature>
<evidence type="ECO:0000259" key="1">
    <source>
        <dbReference type="PROSITE" id="PS51502"/>
    </source>
</evidence>
<gene>
    <name evidence="2" type="ORF">PQG45_09195</name>
</gene>
<dbReference type="SMART" id="SM00886">
    <property type="entry name" value="Dabb"/>
    <property type="match status" value="1"/>
</dbReference>
<protein>
    <submittedName>
        <fullName evidence="2">Dabb family protein</fullName>
    </submittedName>
</protein>
<sequence length="120" mass="13318">MKFYLSILFLFGINLVVGAKPQRLKHVVTITFSANASDAQIKEIDDSFQGLTKIPVVKGYEWGTAVNQKDATLRQHVYAFTFDQASDLEIYAKSKEHQAHIKVGANITAGVSAIDYLLND</sequence>
<dbReference type="InterPro" id="IPR013097">
    <property type="entry name" value="Dabb"/>
</dbReference>
<dbReference type="InterPro" id="IPR011008">
    <property type="entry name" value="Dimeric_a/b-barrel"/>
</dbReference>
<keyword evidence="3" id="KW-1185">Reference proteome</keyword>
<evidence type="ECO:0000313" key="3">
    <source>
        <dbReference type="Proteomes" id="UP001249959"/>
    </source>
</evidence>
<dbReference type="SUPFAM" id="SSF54909">
    <property type="entry name" value="Dimeric alpha+beta barrel"/>
    <property type="match status" value="1"/>
</dbReference>
<reference evidence="2 3" key="1">
    <citation type="submission" date="2023-09" db="EMBL/GenBank/DDBJ databases">
        <title>Aquirufa genomes.</title>
        <authorList>
            <person name="Pitt A."/>
        </authorList>
    </citation>
    <scope>NUCLEOTIDE SEQUENCE [LARGE SCALE GENOMIC DNA]</scope>
    <source>
        <strain evidence="2 3">LEOWEIH-7C</strain>
    </source>
</reference>
<dbReference type="Proteomes" id="UP001249959">
    <property type="component" value="Unassembled WGS sequence"/>
</dbReference>
<evidence type="ECO:0000313" key="2">
    <source>
        <dbReference type="EMBL" id="MDU0809207.1"/>
    </source>
</evidence>
<dbReference type="RefSeq" id="WP_315574360.1">
    <property type="nucleotide sequence ID" value="NZ_JARDXH010000001.1"/>
</dbReference>
<name>A0ABU3TTL7_9BACT</name>
<proteinExistence type="predicted"/>
<dbReference type="Pfam" id="PF07876">
    <property type="entry name" value="Dabb"/>
    <property type="match status" value="1"/>
</dbReference>
<dbReference type="Gene3D" id="3.30.70.100">
    <property type="match status" value="1"/>
</dbReference>
<comment type="caution">
    <text evidence="2">The sequence shown here is derived from an EMBL/GenBank/DDBJ whole genome shotgun (WGS) entry which is preliminary data.</text>
</comment>
<accession>A0ABU3TTL7</accession>